<reference evidence="2" key="1">
    <citation type="submission" date="2017-06" db="EMBL/GenBank/DDBJ databases">
        <title>Genome analysis of Fimbriiglobus ruber SP5, the first member of the order Planctomycetales with confirmed chitinolytic capability.</title>
        <authorList>
            <person name="Ravin N.V."/>
            <person name="Rakitin A.L."/>
            <person name="Ivanova A.A."/>
            <person name="Beletsky A.V."/>
            <person name="Kulichevskaya I.S."/>
            <person name="Mardanov A.V."/>
            <person name="Dedysh S.N."/>
        </authorList>
    </citation>
    <scope>NUCLEOTIDE SEQUENCE [LARGE SCALE GENOMIC DNA]</scope>
    <source>
        <strain evidence="2">SP5</strain>
    </source>
</reference>
<dbReference type="AlphaFoldDB" id="A0A225DSX4"/>
<sequence length="103" mass="11602">MLINERAIRRASGNPNGKSHLALPNIKTLEKQPDPKTLLRELLRNACGLQGRRLKNFNAEARVPQVAGWIDDDFTPLRALSAFQKLESDIGQLAFEITNDHEQ</sequence>
<protein>
    <submittedName>
        <fullName evidence="1">Uncharacterized protein</fullName>
    </submittedName>
</protein>
<organism evidence="1 2">
    <name type="scientific">Fimbriiglobus ruber</name>
    <dbReference type="NCBI Taxonomy" id="1908690"/>
    <lineage>
        <taxon>Bacteria</taxon>
        <taxon>Pseudomonadati</taxon>
        <taxon>Planctomycetota</taxon>
        <taxon>Planctomycetia</taxon>
        <taxon>Gemmatales</taxon>
        <taxon>Gemmataceae</taxon>
        <taxon>Fimbriiglobus</taxon>
    </lineage>
</organism>
<name>A0A225DSX4_9BACT</name>
<proteinExistence type="predicted"/>
<dbReference type="Proteomes" id="UP000214646">
    <property type="component" value="Unassembled WGS sequence"/>
</dbReference>
<comment type="caution">
    <text evidence="1">The sequence shown here is derived from an EMBL/GenBank/DDBJ whole genome shotgun (WGS) entry which is preliminary data.</text>
</comment>
<dbReference type="EMBL" id="NIDE01000003">
    <property type="protein sequence ID" value="OWK44421.1"/>
    <property type="molecule type" value="Genomic_DNA"/>
</dbReference>
<evidence type="ECO:0000313" key="2">
    <source>
        <dbReference type="Proteomes" id="UP000214646"/>
    </source>
</evidence>
<keyword evidence="2" id="KW-1185">Reference proteome</keyword>
<accession>A0A225DSX4</accession>
<evidence type="ECO:0000313" key="1">
    <source>
        <dbReference type="EMBL" id="OWK44421.1"/>
    </source>
</evidence>
<gene>
    <name evidence="1" type="ORF">FRUB_02353</name>
</gene>